<dbReference type="Gene3D" id="3.40.250.10">
    <property type="entry name" value="Rhodanese-like domain"/>
    <property type="match status" value="2"/>
</dbReference>
<dbReference type="CDD" id="cd01448">
    <property type="entry name" value="TST_Repeat_1"/>
    <property type="match status" value="1"/>
</dbReference>
<dbReference type="InterPro" id="IPR045078">
    <property type="entry name" value="TST/MPST-like"/>
</dbReference>
<evidence type="ECO:0000313" key="4">
    <source>
        <dbReference type="EMBL" id="GAA0431204.1"/>
    </source>
</evidence>
<sequence>MSVIVSAPWLKNRLEHAPDDTVVVDTRFQLTDEDAGRKAYLEGHIPQAVYLDLNKDLSEKPAKHGGSHPLPDMEMFAAKMGNIGIDHDTTVVIYDQHNDMFAARLWWLLDYAGHQDVHLLDGGLDAWMNNGYEVTTEVTNLDPKHFEPFIRNDAVADIDNVKEKLQSQTATLIDSRASERYLGQSEPLYRKAGHIPGAKNFFWKHVLNDKGKWKTDDELEYRFKSLSKDDEIIVSCGSGVSACPNVLALRLAGYRDVKLYPGSFSDWISYDDNKVETKEE</sequence>
<proteinExistence type="predicted"/>
<organism evidence="4 5">
    <name type="scientific">Lentibacillus halophilus</name>
    <dbReference type="NCBI Taxonomy" id="295065"/>
    <lineage>
        <taxon>Bacteria</taxon>
        <taxon>Bacillati</taxon>
        <taxon>Bacillota</taxon>
        <taxon>Bacilli</taxon>
        <taxon>Bacillales</taxon>
        <taxon>Bacillaceae</taxon>
        <taxon>Lentibacillus</taxon>
    </lineage>
</organism>
<evidence type="ECO:0000256" key="1">
    <source>
        <dbReference type="ARBA" id="ARBA00022679"/>
    </source>
</evidence>
<keyword evidence="2" id="KW-0677">Repeat</keyword>
<reference evidence="4 5" key="1">
    <citation type="journal article" date="2019" name="Int. J. Syst. Evol. Microbiol.">
        <title>The Global Catalogue of Microorganisms (GCM) 10K type strain sequencing project: providing services to taxonomists for standard genome sequencing and annotation.</title>
        <authorList>
            <consortium name="The Broad Institute Genomics Platform"/>
            <consortium name="The Broad Institute Genome Sequencing Center for Infectious Disease"/>
            <person name="Wu L."/>
            <person name="Ma J."/>
        </authorList>
    </citation>
    <scope>NUCLEOTIDE SEQUENCE [LARGE SCALE GENOMIC DNA]</scope>
    <source>
        <strain evidence="4 5">JCM 12149</strain>
    </source>
</reference>
<dbReference type="EMBL" id="BAAADM010000008">
    <property type="protein sequence ID" value="GAA0431204.1"/>
    <property type="molecule type" value="Genomic_DNA"/>
</dbReference>
<dbReference type="InterPro" id="IPR001763">
    <property type="entry name" value="Rhodanese-like_dom"/>
</dbReference>
<dbReference type="SUPFAM" id="SSF52821">
    <property type="entry name" value="Rhodanese/Cell cycle control phosphatase"/>
    <property type="match status" value="2"/>
</dbReference>
<dbReference type="PROSITE" id="PS50206">
    <property type="entry name" value="RHODANESE_3"/>
    <property type="match status" value="2"/>
</dbReference>
<dbReference type="PANTHER" id="PTHR11364">
    <property type="entry name" value="THIOSULFATE SULFERTANSFERASE"/>
    <property type="match status" value="1"/>
</dbReference>
<evidence type="ECO:0000313" key="5">
    <source>
        <dbReference type="Proteomes" id="UP001501459"/>
    </source>
</evidence>
<evidence type="ECO:0000259" key="3">
    <source>
        <dbReference type="PROSITE" id="PS50206"/>
    </source>
</evidence>
<feature type="domain" description="Rhodanese" evidence="3">
    <location>
        <begin position="166"/>
        <end position="276"/>
    </location>
</feature>
<dbReference type="CDD" id="cd01449">
    <property type="entry name" value="TST_Repeat_2"/>
    <property type="match status" value="1"/>
</dbReference>
<dbReference type="SMART" id="SM00450">
    <property type="entry name" value="RHOD"/>
    <property type="match status" value="2"/>
</dbReference>
<comment type="caution">
    <text evidence="4">The sequence shown here is derived from an EMBL/GenBank/DDBJ whole genome shotgun (WGS) entry which is preliminary data.</text>
</comment>
<dbReference type="PANTHER" id="PTHR11364:SF27">
    <property type="entry name" value="SULFURTRANSFERASE"/>
    <property type="match status" value="1"/>
</dbReference>
<feature type="domain" description="Rhodanese" evidence="3">
    <location>
        <begin position="17"/>
        <end position="136"/>
    </location>
</feature>
<dbReference type="Proteomes" id="UP001501459">
    <property type="component" value="Unassembled WGS sequence"/>
</dbReference>
<dbReference type="Pfam" id="PF00581">
    <property type="entry name" value="Rhodanese"/>
    <property type="match status" value="2"/>
</dbReference>
<gene>
    <name evidence="4" type="ORF">GCM10008983_04640</name>
</gene>
<dbReference type="RefSeq" id="WP_343750919.1">
    <property type="nucleotide sequence ID" value="NZ_BAAADM010000008.1"/>
</dbReference>
<name>A0ABN0Z3R1_9BACI</name>
<keyword evidence="1" id="KW-0808">Transferase</keyword>
<dbReference type="InterPro" id="IPR036873">
    <property type="entry name" value="Rhodanese-like_dom_sf"/>
</dbReference>
<accession>A0ABN0Z3R1</accession>
<evidence type="ECO:0000256" key="2">
    <source>
        <dbReference type="ARBA" id="ARBA00022737"/>
    </source>
</evidence>
<protein>
    <submittedName>
        <fullName evidence="4">Sulfurtransferase</fullName>
    </submittedName>
</protein>
<keyword evidence="5" id="KW-1185">Reference proteome</keyword>